<evidence type="ECO:0000313" key="4">
    <source>
        <dbReference type="EMBL" id="PTQ35258.1"/>
    </source>
</evidence>
<dbReference type="Gene3D" id="1.20.920.10">
    <property type="entry name" value="Bromodomain-like"/>
    <property type="match status" value="1"/>
</dbReference>
<dbReference type="AlphaFoldDB" id="A0A2R6WN25"/>
<accession>A0A2R6WN25</accession>
<evidence type="ECO:0000313" key="5">
    <source>
        <dbReference type="Proteomes" id="UP000244005"/>
    </source>
</evidence>
<dbReference type="SMART" id="SM00297">
    <property type="entry name" value="BROMO"/>
    <property type="match status" value="1"/>
</dbReference>
<evidence type="ECO:0000256" key="2">
    <source>
        <dbReference type="PROSITE-ProRule" id="PRU00035"/>
    </source>
</evidence>
<name>A0A2R6WN25_MARPO</name>
<dbReference type="Gramene" id="Mp2g23150.1">
    <property type="protein sequence ID" value="Mp2g23150.1.cds"/>
    <property type="gene ID" value="Mp2g23150"/>
</dbReference>
<dbReference type="InterPro" id="IPR001487">
    <property type="entry name" value="Bromodomain"/>
</dbReference>
<gene>
    <name evidence="4" type="ORF">MARPO_0072s0016</name>
</gene>
<dbReference type="Proteomes" id="UP000244005">
    <property type="component" value="Unassembled WGS sequence"/>
</dbReference>
<dbReference type="EMBL" id="KZ772744">
    <property type="protein sequence ID" value="PTQ35258.1"/>
    <property type="molecule type" value="Genomic_DNA"/>
</dbReference>
<sequence>MTEFVMGPSVVPALQLVALRQLPKNSLLNGTQDERNGGYNVGEESMACLTNLADSSGCPWSSIGCHWSKQTAEKSSGCLVLRKSNGLEELFCAVAQQSEVGFLSDRKSDSTGESKSSGADNLICISDGEVRISCKRKAYVHNGGRLKGDIASERDDTMDTGTYQLDHDRKDNCGQHSPECNTSHLKPQVEKLGWKNGRHAENRRKRWAQSDPMLDIWKAVSASRHAAPFRRPVALLDDYNSIIRQPIDLSTIRRQLESDESYNLESLRRDLMLMVTNALVYNKSGTETYDMAVKLKAHACRLFEGDGKDSILFGYKASSLGNSSKSAVKVSKAKAALQNAAELFNECESLPLAPVKKHRTMRRPRTCINNDGGGLRSDVANGAAMDNISEEEAAAVLICFSSGQAGDEKHAPSMSKVAKLESPRKRLKRVETEIDESYSCSDTPDDISHTDHNLMAVNLSIMTTSLRPATATSLRGIEIRPMLEESEKYRYWTAMDISQTKKFENLGVSVSVINEDPRGTSTISNRDENAVGNQRSERTCMGLKHKWQERWRMQSAASSESSGPMQQSSDAVGVNTFVDKYSMEDGSGAETNYRPFPQERTQVSRLWCRWHFFCQKSSQVSAICTCRLMCGVACTTPYC</sequence>
<evidence type="ECO:0000256" key="1">
    <source>
        <dbReference type="ARBA" id="ARBA00023117"/>
    </source>
</evidence>
<evidence type="ECO:0000259" key="3">
    <source>
        <dbReference type="PROSITE" id="PS50014"/>
    </source>
</evidence>
<dbReference type="Pfam" id="PF00439">
    <property type="entry name" value="Bromodomain"/>
    <property type="match status" value="1"/>
</dbReference>
<dbReference type="Gramene" id="Mp2g23150.2">
    <property type="protein sequence ID" value="Mp2g23150.2.cds"/>
    <property type="gene ID" value="Mp2g23150"/>
</dbReference>
<feature type="domain" description="Bromo" evidence="3">
    <location>
        <begin position="221"/>
        <end position="289"/>
    </location>
</feature>
<organism evidence="4 5">
    <name type="scientific">Marchantia polymorpha</name>
    <name type="common">Common liverwort</name>
    <name type="synonym">Marchantia aquatica</name>
    <dbReference type="NCBI Taxonomy" id="3197"/>
    <lineage>
        <taxon>Eukaryota</taxon>
        <taxon>Viridiplantae</taxon>
        <taxon>Streptophyta</taxon>
        <taxon>Embryophyta</taxon>
        <taxon>Marchantiophyta</taxon>
        <taxon>Marchantiopsida</taxon>
        <taxon>Marchantiidae</taxon>
        <taxon>Marchantiales</taxon>
        <taxon>Marchantiaceae</taxon>
        <taxon>Marchantia</taxon>
    </lineage>
</organism>
<dbReference type="PRINTS" id="PR00503">
    <property type="entry name" value="BROMODOMAIN"/>
</dbReference>
<proteinExistence type="predicted"/>
<reference evidence="5" key="1">
    <citation type="journal article" date="2017" name="Cell">
        <title>Insights into land plant evolution garnered from the Marchantia polymorpha genome.</title>
        <authorList>
            <person name="Bowman J.L."/>
            <person name="Kohchi T."/>
            <person name="Yamato K.T."/>
            <person name="Jenkins J."/>
            <person name="Shu S."/>
            <person name="Ishizaki K."/>
            <person name="Yamaoka S."/>
            <person name="Nishihama R."/>
            <person name="Nakamura Y."/>
            <person name="Berger F."/>
            <person name="Adam C."/>
            <person name="Aki S.S."/>
            <person name="Althoff F."/>
            <person name="Araki T."/>
            <person name="Arteaga-Vazquez M.A."/>
            <person name="Balasubrmanian S."/>
            <person name="Barry K."/>
            <person name="Bauer D."/>
            <person name="Boehm C.R."/>
            <person name="Briginshaw L."/>
            <person name="Caballero-Perez J."/>
            <person name="Catarino B."/>
            <person name="Chen F."/>
            <person name="Chiyoda S."/>
            <person name="Chovatia M."/>
            <person name="Davies K.M."/>
            <person name="Delmans M."/>
            <person name="Demura T."/>
            <person name="Dierschke T."/>
            <person name="Dolan L."/>
            <person name="Dorantes-Acosta A.E."/>
            <person name="Eklund D.M."/>
            <person name="Florent S.N."/>
            <person name="Flores-Sandoval E."/>
            <person name="Fujiyama A."/>
            <person name="Fukuzawa H."/>
            <person name="Galik B."/>
            <person name="Grimanelli D."/>
            <person name="Grimwood J."/>
            <person name="Grossniklaus U."/>
            <person name="Hamada T."/>
            <person name="Haseloff J."/>
            <person name="Hetherington A.J."/>
            <person name="Higo A."/>
            <person name="Hirakawa Y."/>
            <person name="Hundley H.N."/>
            <person name="Ikeda Y."/>
            <person name="Inoue K."/>
            <person name="Inoue S.I."/>
            <person name="Ishida S."/>
            <person name="Jia Q."/>
            <person name="Kakita M."/>
            <person name="Kanazawa T."/>
            <person name="Kawai Y."/>
            <person name="Kawashima T."/>
            <person name="Kennedy M."/>
            <person name="Kinose K."/>
            <person name="Kinoshita T."/>
            <person name="Kohara Y."/>
            <person name="Koide E."/>
            <person name="Komatsu K."/>
            <person name="Kopischke S."/>
            <person name="Kubo M."/>
            <person name="Kyozuka J."/>
            <person name="Lagercrantz U."/>
            <person name="Lin S.S."/>
            <person name="Lindquist E."/>
            <person name="Lipzen A.M."/>
            <person name="Lu C.W."/>
            <person name="De Luna E."/>
            <person name="Martienssen R.A."/>
            <person name="Minamino N."/>
            <person name="Mizutani M."/>
            <person name="Mizutani M."/>
            <person name="Mochizuki N."/>
            <person name="Monte I."/>
            <person name="Mosher R."/>
            <person name="Nagasaki H."/>
            <person name="Nakagami H."/>
            <person name="Naramoto S."/>
            <person name="Nishitani K."/>
            <person name="Ohtani M."/>
            <person name="Okamoto T."/>
            <person name="Okumura M."/>
            <person name="Phillips J."/>
            <person name="Pollak B."/>
            <person name="Reinders A."/>
            <person name="Rovekamp M."/>
            <person name="Sano R."/>
            <person name="Sawa S."/>
            <person name="Schmid M.W."/>
            <person name="Shirakawa M."/>
            <person name="Solano R."/>
            <person name="Spunde A."/>
            <person name="Suetsugu N."/>
            <person name="Sugano S."/>
            <person name="Sugiyama A."/>
            <person name="Sun R."/>
            <person name="Suzuki Y."/>
            <person name="Takenaka M."/>
            <person name="Takezawa D."/>
            <person name="Tomogane H."/>
            <person name="Tsuzuki M."/>
            <person name="Ueda T."/>
            <person name="Umeda M."/>
            <person name="Ward J.M."/>
            <person name="Watanabe Y."/>
            <person name="Yazaki K."/>
            <person name="Yokoyama R."/>
            <person name="Yoshitake Y."/>
            <person name="Yotsui I."/>
            <person name="Zachgo S."/>
            <person name="Schmutz J."/>
        </authorList>
    </citation>
    <scope>NUCLEOTIDE SEQUENCE [LARGE SCALE GENOMIC DNA]</scope>
    <source>
        <strain evidence="5">Tak-1</strain>
    </source>
</reference>
<dbReference type="PANTHER" id="PTHR15398">
    <property type="entry name" value="BROMODOMAIN-CONTAINING PROTEIN 8"/>
    <property type="match status" value="1"/>
</dbReference>
<dbReference type="SUPFAM" id="SSF47370">
    <property type="entry name" value="Bromodomain"/>
    <property type="match status" value="1"/>
</dbReference>
<reference evidence="4" key="2">
    <citation type="submission" date="2017-12" db="EMBL/GenBank/DDBJ databases">
        <title>WGS assembly of Marchantia polymorpha.</title>
        <authorList>
            <person name="Bowman J.L."/>
            <person name="Kohchi T."/>
            <person name="Yamato K.T."/>
            <person name="Jenkins J."/>
            <person name="Shu S."/>
            <person name="Ishizaki K."/>
            <person name="Yamaoka S."/>
            <person name="Nishihama R."/>
            <person name="Nakamura Y."/>
            <person name="Berger F."/>
            <person name="Adam C."/>
            <person name="Aki S.S."/>
            <person name="Althoff F."/>
            <person name="Araki T."/>
            <person name="Arteaga-Vazquez M.A."/>
            <person name="Balasubrmanian S."/>
            <person name="Bauer D."/>
            <person name="Boehm C.R."/>
            <person name="Briginshaw L."/>
            <person name="Caballero-Perez J."/>
            <person name="Catarino B."/>
            <person name="Chen F."/>
            <person name="Chiyoda S."/>
            <person name="Chovatia M."/>
            <person name="Davies K.M."/>
            <person name="Delmans M."/>
            <person name="Demura T."/>
            <person name="Dierschke T."/>
            <person name="Dolan L."/>
            <person name="Dorantes-Acosta A.E."/>
            <person name="Eklund D.M."/>
            <person name="Florent S.N."/>
            <person name="Flores-Sandoval E."/>
            <person name="Fujiyama A."/>
            <person name="Fukuzawa H."/>
            <person name="Galik B."/>
            <person name="Grimanelli D."/>
            <person name="Grimwood J."/>
            <person name="Grossniklaus U."/>
            <person name="Hamada T."/>
            <person name="Haseloff J."/>
            <person name="Hetherington A.J."/>
            <person name="Higo A."/>
            <person name="Hirakawa Y."/>
            <person name="Hundley H.N."/>
            <person name="Ikeda Y."/>
            <person name="Inoue K."/>
            <person name="Inoue S."/>
            <person name="Ishida S."/>
            <person name="Jia Q."/>
            <person name="Kakita M."/>
            <person name="Kanazawa T."/>
            <person name="Kawai Y."/>
            <person name="Kawashima T."/>
            <person name="Kennedy M."/>
            <person name="Kinose K."/>
            <person name="Kinoshita T."/>
            <person name="Kohara Y."/>
            <person name="Koide E."/>
            <person name="Komatsu K."/>
            <person name="Kopischke S."/>
            <person name="Kubo M."/>
            <person name="Kyozuka J."/>
            <person name="Lagercrantz U."/>
            <person name="Lin S.S."/>
            <person name="Lindquist E."/>
            <person name="Lipzen A.M."/>
            <person name="Lu C."/>
            <person name="Luna E.D."/>
            <person name="Martienssen R.A."/>
            <person name="Minamino N."/>
            <person name="Mizutani M."/>
            <person name="Mizutani M."/>
            <person name="Mochizuki N."/>
            <person name="Monte I."/>
            <person name="Mosher R."/>
            <person name="Nagasaki H."/>
            <person name="Nakagami H."/>
            <person name="Naramoto S."/>
            <person name="Nishitani K."/>
            <person name="Ohtani M."/>
            <person name="Okamoto T."/>
            <person name="Okumura M."/>
            <person name="Phillips J."/>
            <person name="Pollak B."/>
            <person name="Reinders A."/>
            <person name="Roevekamp M."/>
            <person name="Sano R."/>
            <person name="Sawa S."/>
            <person name="Schmid M.W."/>
            <person name="Shirakawa M."/>
            <person name="Solano R."/>
            <person name="Spunde A."/>
            <person name="Suetsugu N."/>
            <person name="Sugano S."/>
            <person name="Sugiyama A."/>
            <person name="Sun R."/>
            <person name="Suzuki Y."/>
            <person name="Takenaka M."/>
            <person name="Takezawa D."/>
            <person name="Tomogane H."/>
            <person name="Tsuzuki M."/>
            <person name="Ueda T."/>
            <person name="Umeda M."/>
            <person name="Ward J.M."/>
            <person name="Watanabe Y."/>
            <person name="Yazaki K."/>
            <person name="Yokoyama R."/>
            <person name="Yoshitake Y."/>
            <person name="Yotsui I."/>
            <person name="Zachgo S."/>
            <person name="Schmutz J."/>
        </authorList>
    </citation>
    <scope>NUCLEOTIDE SEQUENCE [LARGE SCALE GENOMIC DNA]</scope>
    <source>
        <strain evidence="4">Tak-1</strain>
    </source>
</reference>
<keyword evidence="5" id="KW-1185">Reference proteome</keyword>
<dbReference type="PROSITE" id="PS50014">
    <property type="entry name" value="BROMODOMAIN_2"/>
    <property type="match status" value="1"/>
</dbReference>
<dbReference type="PANTHER" id="PTHR15398:SF4">
    <property type="entry name" value="BROMODOMAIN-CONTAINING PROTEIN 8 ISOFORM X1"/>
    <property type="match status" value="1"/>
</dbReference>
<dbReference type="InterPro" id="IPR036427">
    <property type="entry name" value="Bromodomain-like_sf"/>
</dbReference>
<dbReference type="OrthoDB" id="1742084at2759"/>
<keyword evidence="1 2" id="KW-0103">Bromodomain</keyword>
<protein>
    <recommendedName>
        <fullName evidence="3">Bromo domain-containing protein</fullName>
    </recommendedName>
</protein>
<dbReference type="EMBL" id="KZ772744">
    <property type="protein sequence ID" value="PTQ35257.1"/>
    <property type="molecule type" value="Genomic_DNA"/>
</dbReference>